<dbReference type="STRING" id="324602.Caur_2293"/>
<dbReference type="InParanoid" id="A9WGH0"/>
<dbReference type="EMBL" id="CP000909">
    <property type="protein sequence ID" value="ABY35502.1"/>
    <property type="molecule type" value="Genomic_DNA"/>
</dbReference>
<name>A9WGH0_CHLAA</name>
<protein>
    <submittedName>
        <fullName evidence="1">CRISPR-associated RAMP protein, Csx10 family</fullName>
    </submittedName>
</protein>
<dbReference type="NCBIfam" id="TIGR02674">
    <property type="entry name" value="cas_cyan_RAMP_2"/>
    <property type="match status" value="1"/>
</dbReference>
<dbReference type="PATRIC" id="fig|324602.8.peg.2600"/>
<dbReference type="KEGG" id="cau:Caur_2293"/>
<dbReference type="CDD" id="cd09700">
    <property type="entry name" value="Csx10"/>
    <property type="match status" value="1"/>
</dbReference>
<dbReference type="Proteomes" id="UP000002008">
    <property type="component" value="Chromosome"/>
</dbReference>
<dbReference type="EnsemblBacteria" id="ABY35502">
    <property type="protein sequence ID" value="ABY35502"/>
    <property type="gene ID" value="Caur_2293"/>
</dbReference>
<dbReference type="InterPro" id="IPR013490">
    <property type="entry name" value="CRISPR-assoc_RAMP_Csx10"/>
</dbReference>
<accession>A9WGH0</accession>
<evidence type="ECO:0000313" key="2">
    <source>
        <dbReference type="Proteomes" id="UP000002008"/>
    </source>
</evidence>
<dbReference type="HOGENOM" id="CLU_679177_0_0_0"/>
<keyword evidence="2" id="KW-1185">Reference proteome</keyword>
<dbReference type="AlphaFoldDB" id="A9WGH0"/>
<proteinExistence type="predicted"/>
<organism evidence="1 2">
    <name type="scientific">Chloroflexus aurantiacus (strain ATCC 29366 / DSM 635 / J-10-fl)</name>
    <dbReference type="NCBI Taxonomy" id="324602"/>
    <lineage>
        <taxon>Bacteria</taxon>
        <taxon>Bacillati</taxon>
        <taxon>Chloroflexota</taxon>
        <taxon>Chloroflexia</taxon>
        <taxon>Chloroflexales</taxon>
        <taxon>Chloroflexineae</taxon>
        <taxon>Chloroflexaceae</taxon>
        <taxon>Chloroflexus</taxon>
    </lineage>
</organism>
<dbReference type="RefSeq" id="WP_012258156.1">
    <property type="nucleotide sequence ID" value="NC_010175.1"/>
</dbReference>
<evidence type="ECO:0000313" key="1">
    <source>
        <dbReference type="EMBL" id="ABY35502.1"/>
    </source>
</evidence>
<gene>
    <name evidence="1" type="ordered locus">Caur_2293</name>
</gene>
<sequence length="400" mass="44792">MWLKIKPNNPLILGDVRASSQFLSPTQYIPGRILRGAWAEWLLIQGRQDILPTVQRVRIGNFFPTTEWRPICYALPLPLSALTCKQASGFKKEPHPDNQGHGVVDALIPQLAYSLLERAGACFAAPFVLTCLTCGSRMEAITGFYTVYRDGTTERYCQSRLRYHSQTKVGISRYRRAAVEQVLYTANALSPVTVQPDEKVSDLVFLGRIYGERSDVADLIEAINHIAIGALHTRGYGRVKAEEAEVVGFPDIEERVRLFNEILVHCWQDLKSLATNAEDLPAKPEGTYFSVDLLSPGVFQDSGIPALAPILRINGQALEPVWWMTRPDFAGGWSTAWGLPKPTNLAARMGSVYVYRWDGTLDEIISTLQTLEEQGVGKRRDEGFGEFLVCHPFHQEVEEK</sequence>
<reference evidence="2" key="1">
    <citation type="journal article" date="2011" name="BMC Genomics">
        <title>Complete genome sequence of the filamentous anoxygenic phototrophic bacterium Chloroflexus aurantiacus.</title>
        <authorList>
            <person name="Tang K.H."/>
            <person name="Barry K."/>
            <person name="Chertkov O."/>
            <person name="Dalin E."/>
            <person name="Han C.S."/>
            <person name="Hauser L.J."/>
            <person name="Honchak B.M."/>
            <person name="Karbach L.E."/>
            <person name="Land M.L."/>
            <person name="Lapidus A."/>
            <person name="Larimer F.W."/>
            <person name="Mikhailova N."/>
            <person name="Pitluck S."/>
            <person name="Pierson B.K."/>
            <person name="Blankenship R.E."/>
        </authorList>
    </citation>
    <scope>NUCLEOTIDE SEQUENCE [LARGE SCALE GENOMIC DNA]</scope>
    <source>
        <strain evidence="2">ATCC 29366 / DSM 635 / J-10-fl</strain>
    </source>
</reference>
<dbReference type="eggNOG" id="COG1337">
    <property type="taxonomic scope" value="Bacteria"/>
</dbReference>
<dbReference type="Gene3D" id="2.60.40.4350">
    <property type="match status" value="1"/>
</dbReference>